<protein>
    <submittedName>
        <fullName evidence="1">Uncharacterized protein</fullName>
    </submittedName>
</protein>
<organism evidence="1 2">
    <name type="scientific">Knoellia koreensis</name>
    <dbReference type="NCBI Taxonomy" id="2730921"/>
    <lineage>
        <taxon>Bacteria</taxon>
        <taxon>Bacillati</taxon>
        <taxon>Actinomycetota</taxon>
        <taxon>Actinomycetes</taxon>
        <taxon>Micrococcales</taxon>
        <taxon>Intrasporangiaceae</taxon>
        <taxon>Knoellia</taxon>
    </lineage>
</organism>
<gene>
    <name evidence="1" type="ORF">HJG52_05015</name>
</gene>
<dbReference type="AlphaFoldDB" id="A0A849H6F4"/>
<dbReference type="RefSeq" id="WP_171242397.1">
    <property type="nucleotide sequence ID" value="NZ_JABEPQ010000001.1"/>
</dbReference>
<evidence type="ECO:0000313" key="1">
    <source>
        <dbReference type="EMBL" id="NNM45366.1"/>
    </source>
</evidence>
<keyword evidence="2" id="KW-1185">Reference proteome</keyword>
<accession>A0A849H6F4</accession>
<name>A0A849H6F4_9MICO</name>
<dbReference type="Proteomes" id="UP000588586">
    <property type="component" value="Unassembled WGS sequence"/>
</dbReference>
<comment type="caution">
    <text evidence="1">The sequence shown here is derived from an EMBL/GenBank/DDBJ whole genome shotgun (WGS) entry which is preliminary data.</text>
</comment>
<evidence type="ECO:0000313" key="2">
    <source>
        <dbReference type="Proteomes" id="UP000588586"/>
    </source>
</evidence>
<reference evidence="1 2" key="1">
    <citation type="submission" date="2020-04" db="EMBL/GenBank/DDBJ databases">
        <title>Knoellia sp. isolate from air conditioner.</title>
        <authorList>
            <person name="Chea S."/>
            <person name="Kim D.-U."/>
        </authorList>
    </citation>
    <scope>NUCLEOTIDE SEQUENCE [LARGE SCALE GENOMIC DNA]</scope>
    <source>
        <strain evidence="1 2">DB2414S</strain>
    </source>
</reference>
<proteinExistence type="predicted"/>
<sequence>MSFRDLPDDIRSIPLHDIVIQRDIVDLMLEIDDRRAGAIAVMVCDEGDRGVQPIVVSDVPDGAPTDGLASLLDLLLPLVQADQGSVLIARGRRRGLVPTDHDREWHQLAIDACARHGVRLLGYHLATPDGVEDLPRPIDAQAS</sequence>
<dbReference type="EMBL" id="JABEPQ010000001">
    <property type="protein sequence ID" value="NNM45366.1"/>
    <property type="molecule type" value="Genomic_DNA"/>
</dbReference>